<comment type="caution">
    <text evidence="1">The sequence shown here is derived from an EMBL/GenBank/DDBJ whole genome shotgun (WGS) entry which is preliminary data.</text>
</comment>
<dbReference type="Proteomes" id="UP000688137">
    <property type="component" value="Unassembled WGS sequence"/>
</dbReference>
<dbReference type="OMA" id="FEHLDIM"/>
<organism evidence="1 2">
    <name type="scientific">Paramecium primaurelia</name>
    <dbReference type="NCBI Taxonomy" id="5886"/>
    <lineage>
        <taxon>Eukaryota</taxon>
        <taxon>Sar</taxon>
        <taxon>Alveolata</taxon>
        <taxon>Ciliophora</taxon>
        <taxon>Intramacronucleata</taxon>
        <taxon>Oligohymenophorea</taxon>
        <taxon>Peniculida</taxon>
        <taxon>Parameciidae</taxon>
        <taxon>Paramecium</taxon>
    </lineage>
</organism>
<accession>A0A8S1M894</accession>
<keyword evidence="2" id="KW-1185">Reference proteome</keyword>
<protein>
    <submittedName>
        <fullName evidence="1">Uncharacterized protein</fullName>
    </submittedName>
</protein>
<sequence length="305" mass="36397">MNHIQNLFSLKSKDFFILQLIVLLKSKMQQDLPIESVLDTLDYGDKIKCISGLVATLEQMKSNQTHKTYLIKKINQLRLLSKIINDLLCKEELIHSPKRQQSKNKKSRIIFDIKVDLMLLKGSIIKLEQQIKESFKLHQEIHSKFLLIQYQDQDYKDDDQFEHLDIMRLVQIYQNEMEYVNEYFNRIENNPNNSNTHSLDILNKSYQEMLLDDNIIVITQYFQNLYQMIDDLENLKQKLIQYEEFESQSTNFENSRNSSTNEKHFTRTKTQTYELCEQQRINILKEITNEIKEKSSETCINCSIF</sequence>
<evidence type="ECO:0000313" key="2">
    <source>
        <dbReference type="Proteomes" id="UP000688137"/>
    </source>
</evidence>
<gene>
    <name evidence="1" type="ORF">PPRIM_AZ9-3.1.T0550188</name>
</gene>
<evidence type="ECO:0000313" key="1">
    <source>
        <dbReference type="EMBL" id="CAD8076009.1"/>
    </source>
</evidence>
<dbReference type="EMBL" id="CAJJDM010000055">
    <property type="protein sequence ID" value="CAD8076009.1"/>
    <property type="molecule type" value="Genomic_DNA"/>
</dbReference>
<reference evidence="1" key="1">
    <citation type="submission" date="2021-01" db="EMBL/GenBank/DDBJ databases">
        <authorList>
            <consortium name="Genoscope - CEA"/>
            <person name="William W."/>
        </authorList>
    </citation>
    <scope>NUCLEOTIDE SEQUENCE</scope>
</reference>
<proteinExistence type="predicted"/>
<name>A0A8S1M894_PARPR</name>
<dbReference type="AlphaFoldDB" id="A0A8S1M894"/>